<protein>
    <recommendedName>
        <fullName evidence="1">DUF4935 domain-containing protein</fullName>
    </recommendedName>
</protein>
<evidence type="ECO:0000259" key="1">
    <source>
        <dbReference type="Pfam" id="PF16289"/>
    </source>
</evidence>
<dbReference type="KEGG" id="sbn:Sbal195_2521"/>
<name>A9L499_SHEB9</name>
<accession>A9L499</accession>
<dbReference type="HOGENOM" id="CLU_725393_0_0_6"/>
<proteinExistence type="predicted"/>
<dbReference type="GeneID" id="11772627"/>
<dbReference type="Proteomes" id="UP000000770">
    <property type="component" value="Chromosome"/>
</dbReference>
<dbReference type="Pfam" id="PF16289">
    <property type="entry name" value="PIN_12"/>
    <property type="match status" value="1"/>
</dbReference>
<dbReference type="EMBL" id="CP000891">
    <property type="protein sequence ID" value="ABX49689.1"/>
    <property type="molecule type" value="Genomic_DNA"/>
</dbReference>
<sequence>MDKVIPLMLDSTVFKQVPKLNSELFNELVKYTRANLYSLYISEIVEQEFISWVRAEAQNSFDTVTKATKSLNKYYEEPSILGLDFGFNVTVIAAEGQINRILKKVTDNWVSFKEKTGVTVIPIHAEHGKIVMDSYFKGETPFSSIKNRTDIPDAFIYCSLNELLKSHDKVIFVSSDKKFTKAIQNENITCFESLSNLFSEGPKQLDTRFFNSLSGDNKFFTLIRIYEDEIHRKLTQEIEFTDLEDVLGDEIIDLAVGEYSDASTDVIEIKKNFNEVKNISGLSFLVSFEAKLKRSVESCATKDELIMLDDQRLKNIVKEVDDNGDFRVFENHFYCVSGHFSLKFDDSDPSTWREQKKSDSFFVQREIVEISVVLEDIQENA</sequence>
<dbReference type="InterPro" id="IPR032557">
    <property type="entry name" value="DUF4935"/>
</dbReference>
<reference evidence="2 3" key="1">
    <citation type="submission" date="2007-11" db="EMBL/GenBank/DDBJ databases">
        <title>Complete sequence of chromosome of Shewanella baltica OS195.</title>
        <authorList>
            <consortium name="US DOE Joint Genome Institute"/>
            <person name="Copeland A."/>
            <person name="Lucas S."/>
            <person name="Lapidus A."/>
            <person name="Barry K."/>
            <person name="Glavina del Rio T."/>
            <person name="Dalin E."/>
            <person name="Tice H."/>
            <person name="Pitluck S."/>
            <person name="Chain P."/>
            <person name="Malfatti S."/>
            <person name="Shin M."/>
            <person name="Vergez L."/>
            <person name="Schmutz J."/>
            <person name="Larimer F."/>
            <person name="Land M."/>
            <person name="Hauser L."/>
            <person name="Kyrpides N."/>
            <person name="Kim E."/>
            <person name="Brettar I."/>
            <person name="Rodrigues J."/>
            <person name="Konstantinidis K."/>
            <person name="Klappenbach J."/>
            <person name="Hofle M."/>
            <person name="Tiedje J."/>
            <person name="Richardson P."/>
        </authorList>
    </citation>
    <scope>NUCLEOTIDE SEQUENCE [LARGE SCALE GENOMIC DNA]</scope>
    <source>
        <strain evidence="2 3">OS195</strain>
    </source>
</reference>
<gene>
    <name evidence="2" type="ordered locus">Sbal195_2521</name>
</gene>
<dbReference type="RefSeq" id="WP_012197245.1">
    <property type="nucleotide sequence ID" value="NC_009997.1"/>
</dbReference>
<organism evidence="2 3">
    <name type="scientific">Shewanella baltica (strain OS195)</name>
    <dbReference type="NCBI Taxonomy" id="399599"/>
    <lineage>
        <taxon>Bacteria</taxon>
        <taxon>Pseudomonadati</taxon>
        <taxon>Pseudomonadota</taxon>
        <taxon>Gammaproteobacteria</taxon>
        <taxon>Alteromonadales</taxon>
        <taxon>Shewanellaceae</taxon>
        <taxon>Shewanella</taxon>
    </lineage>
</organism>
<dbReference type="AlphaFoldDB" id="A9L499"/>
<evidence type="ECO:0000313" key="2">
    <source>
        <dbReference type="EMBL" id="ABX49689.1"/>
    </source>
</evidence>
<feature type="domain" description="DUF4935" evidence="1">
    <location>
        <begin position="7"/>
        <end position="179"/>
    </location>
</feature>
<evidence type="ECO:0000313" key="3">
    <source>
        <dbReference type="Proteomes" id="UP000000770"/>
    </source>
</evidence>